<dbReference type="Proteomes" id="UP000295511">
    <property type="component" value="Unassembled WGS sequence"/>
</dbReference>
<dbReference type="OrthoDB" id="5517693at2"/>
<dbReference type="EMBL" id="SMRU01000008">
    <property type="protein sequence ID" value="TDF97430.1"/>
    <property type="molecule type" value="Genomic_DNA"/>
</dbReference>
<reference evidence="1 2" key="1">
    <citation type="submission" date="2019-03" db="EMBL/GenBank/DDBJ databases">
        <title>Whole genome sequence of Arthrobacter sp JH1-1.</title>
        <authorList>
            <person name="Trinh H.N."/>
        </authorList>
    </citation>
    <scope>NUCLEOTIDE SEQUENCE [LARGE SCALE GENOMIC DNA]</scope>
    <source>
        <strain evidence="1 2">JH1-1</strain>
    </source>
</reference>
<comment type="caution">
    <text evidence="1">The sequence shown here is derived from an EMBL/GenBank/DDBJ whole genome shotgun (WGS) entry which is preliminary data.</text>
</comment>
<keyword evidence="2" id="KW-1185">Reference proteome</keyword>
<organism evidence="1 2">
    <name type="scientific">Arthrobacter terricola</name>
    <dbReference type="NCBI Taxonomy" id="2547396"/>
    <lineage>
        <taxon>Bacteria</taxon>
        <taxon>Bacillati</taxon>
        <taxon>Actinomycetota</taxon>
        <taxon>Actinomycetes</taxon>
        <taxon>Micrococcales</taxon>
        <taxon>Micrococcaceae</taxon>
        <taxon>Arthrobacter</taxon>
    </lineage>
</organism>
<proteinExistence type="predicted"/>
<evidence type="ECO:0000313" key="2">
    <source>
        <dbReference type="Proteomes" id="UP000295511"/>
    </source>
</evidence>
<dbReference type="AlphaFoldDB" id="A0A4R5KRK4"/>
<name>A0A4R5KRK4_9MICC</name>
<protein>
    <recommendedName>
        <fullName evidence="3">Transcriptional regulator, AbiEi antitoxin, Type IV TA system</fullName>
    </recommendedName>
</protein>
<sequence>MDIPPQLIVSAERLALSGSTSSIHRRFRAGRYVRLRRGYYVETSVWVEATPAERFEWSAAAVGLAFEQPVFHGESAAVVLGIPTLRTPPLVELATDSERITGRRPPTFTVHGQSALAEQARNLGNYPMRYVLRRDVDAVVSGQFACTSLVQTAVDVMISSSFSKALVVAEGVARALVDQGTLDRDACLADHPGIAEELDGISSEATGLRTHRLARLAQAKSESVGESFSKAAFELLDFEQPMQQHTIYDSGQFVARTDFWWPQQNVVGEFDGKAKYVDKELRGRLTAEEIVYQEKLREDRIRSLAFAFVRWSWADLEQPGLLRQKLLRAGLRPRS</sequence>
<evidence type="ECO:0008006" key="3">
    <source>
        <dbReference type="Google" id="ProtNLM"/>
    </source>
</evidence>
<gene>
    <name evidence="1" type="ORF">E1809_08750</name>
</gene>
<dbReference type="RefSeq" id="WP_133203838.1">
    <property type="nucleotide sequence ID" value="NZ_SMRU01000008.1"/>
</dbReference>
<evidence type="ECO:0000313" key="1">
    <source>
        <dbReference type="EMBL" id="TDF97430.1"/>
    </source>
</evidence>
<accession>A0A4R5KRK4</accession>